<name>A0A6C2YKW6_9BACT</name>
<organism evidence="2">
    <name type="scientific">Tuwongella immobilis</name>
    <dbReference type="NCBI Taxonomy" id="692036"/>
    <lineage>
        <taxon>Bacteria</taxon>
        <taxon>Pseudomonadati</taxon>
        <taxon>Planctomycetota</taxon>
        <taxon>Planctomycetia</taxon>
        <taxon>Gemmatales</taxon>
        <taxon>Gemmataceae</taxon>
        <taxon>Tuwongella</taxon>
    </lineage>
</organism>
<dbReference type="Proteomes" id="UP000464378">
    <property type="component" value="Chromosome"/>
</dbReference>
<feature type="transmembrane region" description="Helical" evidence="1">
    <location>
        <begin position="123"/>
        <end position="141"/>
    </location>
</feature>
<evidence type="ECO:0000313" key="2">
    <source>
        <dbReference type="EMBL" id="VIP02220.1"/>
    </source>
</evidence>
<sequence>MDLNGLILSHQTLRWIILGFGIATIYRTWRGWIAGRTWESRDTLTMLGFTSALNLQMLMGVMIYLNSPLTRMNLATWSLPTSGAELVFFGWIHPVGMLIGGLSAQAIASVTKRMESSTAKFRLTAIGMTVVMLGILALVPWPGLAHGRSLWPRAL</sequence>
<dbReference type="EMBL" id="LR593887">
    <property type="protein sequence ID" value="VTS00747.1"/>
    <property type="molecule type" value="Genomic_DNA"/>
</dbReference>
<keyword evidence="1" id="KW-0812">Transmembrane</keyword>
<keyword evidence="1" id="KW-0472">Membrane</keyword>
<dbReference type="AlphaFoldDB" id="A0A6C2YKW6"/>
<proteinExistence type="predicted"/>
<reference evidence="2" key="1">
    <citation type="submission" date="2019-04" db="EMBL/GenBank/DDBJ databases">
        <authorList>
            <consortium name="Science for Life Laboratories"/>
        </authorList>
    </citation>
    <scope>NUCLEOTIDE SEQUENCE</scope>
    <source>
        <strain evidence="2">MBLW1</strain>
    </source>
</reference>
<evidence type="ECO:0000256" key="1">
    <source>
        <dbReference type="SAM" id="Phobius"/>
    </source>
</evidence>
<feature type="transmembrane region" description="Helical" evidence="1">
    <location>
        <begin position="44"/>
        <end position="66"/>
    </location>
</feature>
<feature type="transmembrane region" description="Helical" evidence="1">
    <location>
        <begin position="12"/>
        <end position="32"/>
    </location>
</feature>
<gene>
    <name evidence="2" type="ORF">GMBLW1_17400</name>
</gene>
<feature type="transmembrane region" description="Helical" evidence="1">
    <location>
        <begin position="86"/>
        <end position="111"/>
    </location>
</feature>
<evidence type="ECO:0000313" key="3">
    <source>
        <dbReference type="Proteomes" id="UP000464378"/>
    </source>
</evidence>
<keyword evidence="1" id="KW-1133">Transmembrane helix</keyword>
<dbReference type="InParanoid" id="A0A6C2YKW6"/>
<dbReference type="EMBL" id="LR586016">
    <property type="protein sequence ID" value="VIP02220.1"/>
    <property type="molecule type" value="Genomic_DNA"/>
</dbReference>
<accession>A0A6C2YKW6</accession>
<protein>
    <submittedName>
        <fullName evidence="2">Uncharacterized protein</fullName>
    </submittedName>
</protein>
<dbReference type="KEGG" id="tim:GMBLW1_17400"/>
<keyword evidence="3" id="KW-1185">Reference proteome</keyword>